<dbReference type="GO" id="GO:0006285">
    <property type="term" value="P:base-excision repair, AP site formation"/>
    <property type="evidence" value="ECO:0007669"/>
    <property type="project" value="TreeGrafter"/>
</dbReference>
<evidence type="ECO:0000256" key="3">
    <source>
        <dbReference type="ARBA" id="ARBA00012000"/>
    </source>
</evidence>
<comment type="similarity">
    <text evidence="2">Belongs to the alkylbase DNA glycosidase AlkA family.</text>
</comment>
<organism evidence="7 8">
    <name type="scientific">Oecophyllibacter saccharovorans</name>
    <dbReference type="NCBI Taxonomy" id="2558360"/>
    <lineage>
        <taxon>Bacteria</taxon>
        <taxon>Pseudomonadati</taxon>
        <taxon>Pseudomonadota</taxon>
        <taxon>Alphaproteobacteria</taxon>
        <taxon>Acetobacterales</taxon>
        <taxon>Acetobacteraceae</taxon>
        <taxon>Oecophyllibacter</taxon>
    </lineage>
</organism>
<dbReference type="InterPro" id="IPR051912">
    <property type="entry name" value="Alkylbase_DNA_Glycosylase/TA"/>
</dbReference>
<dbReference type="InterPro" id="IPR003265">
    <property type="entry name" value="HhH-GPD_domain"/>
</dbReference>
<gene>
    <name evidence="7" type="ORF">E3202_05110</name>
</gene>
<comment type="catalytic activity">
    <reaction evidence="1">
        <text>Hydrolysis of alkylated DNA, releasing 3-methyladenine, 3-methylguanine, 7-methylguanine and 7-methyladenine.</text>
        <dbReference type="EC" id="3.2.2.21"/>
    </reaction>
</comment>
<dbReference type="PANTHER" id="PTHR43003:SF5">
    <property type="entry name" value="DNA-3-METHYLADENINE GLYCOSYLASE"/>
    <property type="match status" value="1"/>
</dbReference>
<dbReference type="GO" id="GO:0032131">
    <property type="term" value="F:alkylated DNA binding"/>
    <property type="evidence" value="ECO:0007669"/>
    <property type="project" value="TreeGrafter"/>
</dbReference>
<dbReference type="InterPro" id="IPR011257">
    <property type="entry name" value="DNA_glycosylase"/>
</dbReference>
<dbReference type="AlphaFoldDB" id="A0A506UMG5"/>
<keyword evidence="4" id="KW-0227">DNA damage</keyword>
<dbReference type="PROSITE" id="PS00516">
    <property type="entry name" value="ALKYLBASE_DNA_GLYCOS"/>
    <property type="match status" value="1"/>
</dbReference>
<evidence type="ECO:0000256" key="2">
    <source>
        <dbReference type="ARBA" id="ARBA00010817"/>
    </source>
</evidence>
<dbReference type="GO" id="GO:0008725">
    <property type="term" value="F:DNA-3-methyladenine glycosylase activity"/>
    <property type="evidence" value="ECO:0007669"/>
    <property type="project" value="TreeGrafter"/>
</dbReference>
<dbReference type="Gene3D" id="1.10.1670.40">
    <property type="match status" value="1"/>
</dbReference>
<protein>
    <recommendedName>
        <fullName evidence="3">DNA-3-methyladenine glycosylase II</fullName>
        <ecNumber evidence="3">3.2.2.21</ecNumber>
    </recommendedName>
</protein>
<dbReference type="GO" id="GO:0043916">
    <property type="term" value="F:DNA-7-methylguanine glycosylase activity"/>
    <property type="evidence" value="ECO:0007669"/>
    <property type="project" value="TreeGrafter"/>
</dbReference>
<feature type="domain" description="HhH-GPD" evidence="6">
    <location>
        <begin position="40"/>
        <end position="209"/>
    </location>
</feature>
<dbReference type="SUPFAM" id="SSF48150">
    <property type="entry name" value="DNA-glycosylase"/>
    <property type="match status" value="1"/>
</dbReference>
<name>A0A506UMG5_9PROT</name>
<dbReference type="GO" id="GO:0032993">
    <property type="term" value="C:protein-DNA complex"/>
    <property type="evidence" value="ECO:0007669"/>
    <property type="project" value="TreeGrafter"/>
</dbReference>
<evidence type="ECO:0000256" key="5">
    <source>
        <dbReference type="ARBA" id="ARBA00023204"/>
    </source>
</evidence>
<dbReference type="FunFam" id="1.10.340.30:FF:000004">
    <property type="entry name" value="DNA-3-methyladenine glycosylase II"/>
    <property type="match status" value="1"/>
</dbReference>
<evidence type="ECO:0000259" key="6">
    <source>
        <dbReference type="SMART" id="SM00478"/>
    </source>
</evidence>
<keyword evidence="8" id="KW-1185">Reference proteome</keyword>
<dbReference type="CDD" id="cd00056">
    <property type="entry name" value="ENDO3c"/>
    <property type="match status" value="1"/>
</dbReference>
<dbReference type="SMART" id="SM00478">
    <property type="entry name" value="ENDO3c"/>
    <property type="match status" value="1"/>
</dbReference>
<accession>A0A506UMG5</accession>
<dbReference type="EMBL" id="SORZ01000002">
    <property type="protein sequence ID" value="TPW34509.1"/>
    <property type="molecule type" value="Genomic_DNA"/>
</dbReference>
<dbReference type="OrthoDB" id="9811249at2"/>
<dbReference type="GO" id="GO:0006307">
    <property type="term" value="P:DNA alkylation repair"/>
    <property type="evidence" value="ECO:0007669"/>
    <property type="project" value="TreeGrafter"/>
</dbReference>
<evidence type="ECO:0000313" key="7">
    <source>
        <dbReference type="EMBL" id="TPW34509.1"/>
    </source>
</evidence>
<keyword evidence="5" id="KW-0234">DNA repair</keyword>
<evidence type="ECO:0000313" key="8">
    <source>
        <dbReference type="Proteomes" id="UP000315037"/>
    </source>
</evidence>
<dbReference type="PANTHER" id="PTHR43003">
    <property type="entry name" value="DNA-3-METHYLADENINE GLYCOSYLASE"/>
    <property type="match status" value="1"/>
</dbReference>
<dbReference type="Gene3D" id="1.10.340.30">
    <property type="entry name" value="Hypothetical protein, domain 2"/>
    <property type="match status" value="1"/>
</dbReference>
<comment type="caution">
    <text evidence="7">The sequence shown here is derived from an EMBL/GenBank/DDBJ whole genome shotgun (WGS) entry which is preliminary data.</text>
</comment>
<dbReference type="Proteomes" id="UP000315037">
    <property type="component" value="Unassembled WGS sequence"/>
</dbReference>
<evidence type="ECO:0000256" key="4">
    <source>
        <dbReference type="ARBA" id="ARBA00022763"/>
    </source>
</evidence>
<dbReference type="EC" id="3.2.2.21" evidence="3"/>
<reference evidence="7 8" key="1">
    <citation type="submission" date="2019-03" db="EMBL/GenBank/DDBJ databases">
        <title>The complete genome sequence of Neokomagataea sp. Jb2 NBRC113641.</title>
        <authorList>
            <person name="Chua K.-O."/>
            <person name="Chan K.-G."/>
            <person name="See-Too W.-S."/>
        </authorList>
    </citation>
    <scope>NUCLEOTIDE SEQUENCE [LARGE SCALE GENOMIC DNA]</scope>
    <source>
        <strain evidence="7 8">Jb2</strain>
    </source>
</reference>
<dbReference type="InterPro" id="IPR000035">
    <property type="entry name" value="Alkylbase_DNA_glycsylse_CS"/>
</dbReference>
<sequence>MVAFCRTIGPCTLQLATPEAGAGESQPGSDPYRALIRAVAGQQLHEKAARQIYGRLCALQEEPRPDANANADSVPHLPPPPERLLALGEEPLRRCGLSRAKTTAVLGLAQARLEGVVPDLQEARALSDQELLERLTPLRGIGRWTVEMLLIFNLGRPDVMPVDDLGVQEGWRRIHREEKRLTPARLRQATLAFAPHRTTLAWYCWRAKERLAP</sequence>
<dbReference type="Pfam" id="PF00730">
    <property type="entry name" value="HhH-GPD"/>
    <property type="match status" value="1"/>
</dbReference>
<evidence type="ECO:0000256" key="1">
    <source>
        <dbReference type="ARBA" id="ARBA00000086"/>
    </source>
</evidence>
<proteinExistence type="inferred from homology"/>